<comment type="caution">
    <text evidence="4">The sequence shown here is derived from an EMBL/GenBank/DDBJ whole genome shotgun (WGS) entry which is preliminary data.</text>
</comment>
<dbReference type="PROSITE" id="PS50222">
    <property type="entry name" value="EF_HAND_2"/>
    <property type="match status" value="1"/>
</dbReference>
<evidence type="ECO:0000313" key="4">
    <source>
        <dbReference type="EMBL" id="GMI33797.1"/>
    </source>
</evidence>
<dbReference type="EMBL" id="BRYB01000604">
    <property type="protein sequence ID" value="GMI33797.1"/>
    <property type="molecule type" value="Genomic_DNA"/>
</dbReference>
<dbReference type="SUPFAM" id="SSF47473">
    <property type="entry name" value="EF-hand"/>
    <property type="match status" value="1"/>
</dbReference>
<dbReference type="InterPro" id="IPR011992">
    <property type="entry name" value="EF-hand-dom_pair"/>
</dbReference>
<organism evidence="4 5">
    <name type="scientific">Tetraparma gracilis</name>
    <dbReference type="NCBI Taxonomy" id="2962635"/>
    <lineage>
        <taxon>Eukaryota</taxon>
        <taxon>Sar</taxon>
        <taxon>Stramenopiles</taxon>
        <taxon>Ochrophyta</taxon>
        <taxon>Bolidophyceae</taxon>
        <taxon>Parmales</taxon>
        <taxon>Triparmaceae</taxon>
        <taxon>Tetraparma</taxon>
    </lineage>
</organism>
<reference evidence="4 5" key="1">
    <citation type="journal article" date="2023" name="Commun. Biol.">
        <title>Genome analysis of Parmales, the sister group of diatoms, reveals the evolutionary specialization of diatoms from phago-mixotrophs to photoautotrophs.</title>
        <authorList>
            <person name="Ban H."/>
            <person name="Sato S."/>
            <person name="Yoshikawa S."/>
            <person name="Yamada K."/>
            <person name="Nakamura Y."/>
            <person name="Ichinomiya M."/>
            <person name="Sato N."/>
            <person name="Blanc-Mathieu R."/>
            <person name="Endo H."/>
            <person name="Kuwata A."/>
            <person name="Ogata H."/>
        </authorList>
    </citation>
    <scope>NUCLEOTIDE SEQUENCE [LARGE SCALE GENOMIC DNA]</scope>
</reference>
<dbReference type="PROSITE" id="PS00018">
    <property type="entry name" value="EF_HAND_1"/>
    <property type="match status" value="1"/>
</dbReference>
<dbReference type="Gene3D" id="1.10.238.10">
    <property type="entry name" value="EF-hand"/>
    <property type="match status" value="1"/>
</dbReference>
<feature type="domain" description="EF-hand" evidence="3">
    <location>
        <begin position="108"/>
        <end position="143"/>
    </location>
</feature>
<evidence type="ECO:0000256" key="2">
    <source>
        <dbReference type="SAM" id="MobiDB-lite"/>
    </source>
</evidence>
<evidence type="ECO:0000256" key="1">
    <source>
        <dbReference type="ARBA" id="ARBA00022837"/>
    </source>
</evidence>
<feature type="region of interest" description="Disordered" evidence="2">
    <location>
        <begin position="1"/>
        <end position="34"/>
    </location>
</feature>
<keyword evidence="1" id="KW-0106">Calcium</keyword>
<protein>
    <recommendedName>
        <fullName evidence="3">EF-hand domain-containing protein</fullName>
    </recommendedName>
</protein>
<proteinExistence type="predicted"/>
<feature type="compositionally biased region" description="Basic residues" evidence="2">
    <location>
        <begin position="259"/>
        <end position="288"/>
    </location>
</feature>
<dbReference type="InterPro" id="IPR018247">
    <property type="entry name" value="EF_Hand_1_Ca_BS"/>
</dbReference>
<feature type="compositionally biased region" description="Low complexity" evidence="2">
    <location>
        <begin position="456"/>
        <end position="474"/>
    </location>
</feature>
<feature type="region of interest" description="Disordered" evidence="2">
    <location>
        <begin position="248"/>
        <end position="322"/>
    </location>
</feature>
<accession>A0ABQ6MVX7</accession>
<feature type="region of interest" description="Disordered" evidence="2">
    <location>
        <begin position="451"/>
        <end position="655"/>
    </location>
</feature>
<feature type="compositionally biased region" description="Basic and acidic residues" evidence="2">
    <location>
        <begin position="248"/>
        <end position="258"/>
    </location>
</feature>
<sequence>MGCGASRTAPASYNTESKADGGGDYDYEDDAPPQSALESLKEVRNAALDLIHAKGSGEGAGVPNRGRTLSASDRAARKAMLQQMRKEQEHFTAESVEQFQFLISMPLEDRKKWSELFARVDTSGDGLVSQDEVFDEMEMEGSKISREFLASLFRYFNDQHVSRKNISSEDLNEHSFFIGIFNFCTLPRGDYMTRFVFQLYGGTEEGMSPKQFRILCDSILPPGKNIMDDLEESRMIRLIDHFIGQDEADKKEKKEDKHSHHHHSHHHHSHSHHHHKSKHHHKHGRRSSKSNPMPPSDDEGESSARDSGGGDAGGGQPALASLMKDNSDDRIIKFKFFVKAERKLRGEGIYDAAVNLQNAFRSHFLGQEYWDANLEHFADLIYSRDLWNMADMFSPLQLERLLSSLENIIPPADSQSLPPADPSQDTGAREDALKAQVDYLAKLLLAKNTEQRQQEESQQQQQQKQQQKQQAQARQSRRNRFQQKSSVPTRMNDARGFSRILMNTNSNAGSSSTYAPPPMNVPQHLQQPQSHSQFSTPQRHARDVAAPSSARSDASGFTATSAHSYTHSEGGFFNNGNRQGGRRSRVRESIARGRILANRVPSDLRNSGSLTGQASTEASRMAESQSAPPPYDNSISYSPTEKHARSPTNAPTGGGYNAALAGRLLRLDRVAREGGFTDLVGPSARGNQEGYDNIKRFFNNKNAPPNPNPPPLGGRKMSVKMVETMKKVYLKEGEAAVVPVAAAAGSPPSVAPSPQRAGDVVVGDMDITNLELSQVAKYFGVDDEVPQAAPPAGDPVLLSPVRTKGEVAREVAPSVARESYSPPFTPQGDMGGGSVDDMIQWVGTLNEADVD</sequence>
<feature type="compositionally biased region" description="Polar residues" evidence="2">
    <location>
        <begin position="501"/>
        <end position="514"/>
    </location>
</feature>
<keyword evidence="5" id="KW-1185">Reference proteome</keyword>
<feature type="compositionally biased region" description="Gly residues" evidence="2">
    <location>
        <begin position="307"/>
        <end position="316"/>
    </location>
</feature>
<evidence type="ECO:0000313" key="5">
    <source>
        <dbReference type="Proteomes" id="UP001165060"/>
    </source>
</evidence>
<feature type="compositionally biased region" description="Polar residues" evidence="2">
    <location>
        <begin position="549"/>
        <end position="567"/>
    </location>
</feature>
<name>A0ABQ6MVX7_9STRA</name>
<dbReference type="Proteomes" id="UP001165060">
    <property type="component" value="Unassembled WGS sequence"/>
</dbReference>
<feature type="region of interest" description="Disordered" evidence="2">
    <location>
        <begin position="810"/>
        <end position="838"/>
    </location>
</feature>
<feature type="compositionally biased region" description="Polar residues" evidence="2">
    <location>
        <begin position="604"/>
        <end position="626"/>
    </location>
</feature>
<feature type="compositionally biased region" description="Low complexity" evidence="2">
    <location>
        <begin position="522"/>
        <end position="533"/>
    </location>
</feature>
<dbReference type="InterPro" id="IPR002048">
    <property type="entry name" value="EF_hand_dom"/>
</dbReference>
<evidence type="ECO:0000259" key="3">
    <source>
        <dbReference type="PROSITE" id="PS50222"/>
    </source>
</evidence>
<gene>
    <name evidence="4" type="ORF">TeGR_g12873</name>
</gene>